<proteinExistence type="predicted"/>
<sequence>MAADTGAFQTKYRNELILGFEDRASRLRSTVITEGEVNANQFVFLVSDSGGATATTRGADGLLVARDDSHTQTTITMKEWHDLVRKTRFNIFSSQGNQLALMQTTAMGVINRKVDDDIIAALDTATNDMGAATTASLELVTKAATILGDNTVDIEDEDNMFALVSPGFRGELLQIPEFSSGEYVEIKPLVGPARKFWRWAGFNWIAHPRLTGSVGAGGSGASEKCYFYHRNSIGHGMDMDGLNSAVGYDEEQD</sequence>
<accession>A0A0F9F6C6</accession>
<dbReference type="EMBL" id="LAZR01022457">
    <property type="protein sequence ID" value="KKL81813.1"/>
    <property type="molecule type" value="Genomic_DNA"/>
</dbReference>
<evidence type="ECO:0000313" key="1">
    <source>
        <dbReference type="EMBL" id="KKL81813.1"/>
    </source>
</evidence>
<gene>
    <name evidence="1" type="ORF">LCGC14_1990970</name>
</gene>
<name>A0A0F9F6C6_9ZZZZ</name>
<protein>
    <submittedName>
        <fullName evidence="1">Uncharacterized protein</fullName>
    </submittedName>
</protein>
<organism evidence="1">
    <name type="scientific">marine sediment metagenome</name>
    <dbReference type="NCBI Taxonomy" id="412755"/>
    <lineage>
        <taxon>unclassified sequences</taxon>
        <taxon>metagenomes</taxon>
        <taxon>ecological metagenomes</taxon>
    </lineage>
</organism>
<dbReference type="Pfam" id="PF19821">
    <property type="entry name" value="Phage_capsid_2"/>
    <property type="match status" value="1"/>
</dbReference>
<comment type="caution">
    <text evidence="1">The sequence shown here is derived from an EMBL/GenBank/DDBJ whole genome shotgun (WGS) entry which is preliminary data.</text>
</comment>
<dbReference type="AlphaFoldDB" id="A0A0F9F6C6"/>
<reference evidence="1" key="1">
    <citation type="journal article" date="2015" name="Nature">
        <title>Complex archaea that bridge the gap between prokaryotes and eukaryotes.</title>
        <authorList>
            <person name="Spang A."/>
            <person name="Saw J.H."/>
            <person name="Jorgensen S.L."/>
            <person name="Zaremba-Niedzwiedzka K."/>
            <person name="Martijn J."/>
            <person name="Lind A.E."/>
            <person name="van Eijk R."/>
            <person name="Schleper C."/>
            <person name="Guy L."/>
            <person name="Ettema T.J."/>
        </authorList>
    </citation>
    <scope>NUCLEOTIDE SEQUENCE</scope>
</reference>
<feature type="non-terminal residue" evidence="1">
    <location>
        <position position="253"/>
    </location>
</feature>
<dbReference type="InterPro" id="IPR045565">
    <property type="entry name" value="Phage_capsid_2"/>
</dbReference>